<dbReference type="Proteomes" id="UP000799779">
    <property type="component" value="Unassembled WGS sequence"/>
</dbReference>
<evidence type="ECO:0000313" key="1">
    <source>
        <dbReference type="EMBL" id="KAF2004342.1"/>
    </source>
</evidence>
<dbReference type="EMBL" id="ML977568">
    <property type="protein sequence ID" value="KAF2004342.1"/>
    <property type="molecule type" value="Genomic_DNA"/>
</dbReference>
<keyword evidence="2" id="KW-1185">Reference proteome</keyword>
<sequence length="250" mass="27855">MSSDIKGPGILWVTSCIAPSAKDILDETTYLKWYDEDHIAEIMETSGIKNAFRYFNVLKGSSSAPKPYLAFYPMQDLAFTQGPEFRTIKVHSDILPGSGLCYDLADIDVSYLGLSGKTEAKAKKEPAPYILVSGIEPAQETSDESVASFFDQQTEILSREPSYIRTVNCRLLYARSNAQSRKLKGLPSTDEAPPEPPTWQAIHEFSAEPSSKAVDGVKSDPHEVLKNAKQAEVHMYELKRVHGARKFFEE</sequence>
<organism evidence="1 2">
    <name type="scientific">Amniculicola lignicola CBS 123094</name>
    <dbReference type="NCBI Taxonomy" id="1392246"/>
    <lineage>
        <taxon>Eukaryota</taxon>
        <taxon>Fungi</taxon>
        <taxon>Dikarya</taxon>
        <taxon>Ascomycota</taxon>
        <taxon>Pezizomycotina</taxon>
        <taxon>Dothideomycetes</taxon>
        <taxon>Pleosporomycetidae</taxon>
        <taxon>Pleosporales</taxon>
        <taxon>Amniculicolaceae</taxon>
        <taxon>Amniculicola</taxon>
    </lineage>
</organism>
<reference evidence="1" key="1">
    <citation type="journal article" date="2020" name="Stud. Mycol.">
        <title>101 Dothideomycetes genomes: a test case for predicting lifestyles and emergence of pathogens.</title>
        <authorList>
            <person name="Haridas S."/>
            <person name="Albert R."/>
            <person name="Binder M."/>
            <person name="Bloem J."/>
            <person name="Labutti K."/>
            <person name="Salamov A."/>
            <person name="Andreopoulos B."/>
            <person name="Baker S."/>
            <person name="Barry K."/>
            <person name="Bills G."/>
            <person name="Bluhm B."/>
            <person name="Cannon C."/>
            <person name="Castanera R."/>
            <person name="Culley D."/>
            <person name="Daum C."/>
            <person name="Ezra D."/>
            <person name="Gonzalez J."/>
            <person name="Henrissat B."/>
            <person name="Kuo A."/>
            <person name="Liang C."/>
            <person name="Lipzen A."/>
            <person name="Lutzoni F."/>
            <person name="Magnuson J."/>
            <person name="Mondo S."/>
            <person name="Nolan M."/>
            <person name="Ohm R."/>
            <person name="Pangilinan J."/>
            <person name="Park H.-J."/>
            <person name="Ramirez L."/>
            <person name="Alfaro M."/>
            <person name="Sun H."/>
            <person name="Tritt A."/>
            <person name="Yoshinaga Y."/>
            <person name="Zwiers L.-H."/>
            <person name="Turgeon B."/>
            <person name="Goodwin S."/>
            <person name="Spatafora J."/>
            <person name="Crous P."/>
            <person name="Grigoriev I."/>
        </authorList>
    </citation>
    <scope>NUCLEOTIDE SEQUENCE</scope>
    <source>
        <strain evidence="1">CBS 123094</strain>
    </source>
</reference>
<proteinExistence type="predicted"/>
<gene>
    <name evidence="1" type="ORF">P154DRAFT_519542</name>
</gene>
<accession>A0A6A5WRN5</accession>
<name>A0A6A5WRN5_9PLEO</name>
<protein>
    <submittedName>
        <fullName evidence="1">Uncharacterized protein</fullName>
    </submittedName>
</protein>
<dbReference type="OrthoDB" id="2851338at2759"/>
<dbReference type="AlphaFoldDB" id="A0A6A5WRN5"/>
<evidence type="ECO:0000313" key="2">
    <source>
        <dbReference type="Proteomes" id="UP000799779"/>
    </source>
</evidence>